<evidence type="ECO:0000256" key="1">
    <source>
        <dbReference type="ARBA" id="ARBA00022603"/>
    </source>
</evidence>
<feature type="domain" description="O-methyltransferase C-terminal" evidence="5">
    <location>
        <begin position="117"/>
        <end position="318"/>
    </location>
</feature>
<feature type="active site" description="Proton acceptor" evidence="4">
    <location>
        <position position="250"/>
    </location>
</feature>
<dbReference type="InterPro" id="IPR001077">
    <property type="entry name" value="COMT_C"/>
</dbReference>
<evidence type="ECO:0000259" key="5">
    <source>
        <dbReference type="Pfam" id="PF00891"/>
    </source>
</evidence>
<evidence type="ECO:0000313" key="7">
    <source>
        <dbReference type="EMBL" id="PEG39310.1"/>
    </source>
</evidence>
<dbReference type="OrthoDB" id="4145676at2"/>
<dbReference type="Gene3D" id="3.40.50.150">
    <property type="entry name" value="Vaccinia Virus protein VP39"/>
    <property type="match status" value="1"/>
</dbReference>
<dbReference type="EMBL" id="PDCP01000015">
    <property type="protein sequence ID" value="PEG39310.1"/>
    <property type="molecule type" value="Genomic_DNA"/>
</dbReference>
<evidence type="ECO:0000313" key="8">
    <source>
        <dbReference type="Proteomes" id="UP000220914"/>
    </source>
</evidence>
<dbReference type="PANTHER" id="PTHR43712">
    <property type="entry name" value="PUTATIVE (AFU_ORTHOLOGUE AFUA_4G14580)-RELATED"/>
    <property type="match status" value="1"/>
</dbReference>
<dbReference type="AlphaFoldDB" id="A0A2A7N635"/>
<feature type="domain" description="O-methyltransferase dimerisation" evidence="6">
    <location>
        <begin position="20"/>
        <end position="89"/>
    </location>
</feature>
<accession>A0A2A7N635</accession>
<dbReference type="PIRSF" id="PIRSF005739">
    <property type="entry name" value="O-mtase"/>
    <property type="match status" value="1"/>
</dbReference>
<sequence>MEGVTSVAPSDDAHHQMAAMIFGYWISQALGAYASLSIADHLADGPLTAAEVAQRECSAPEATFRLMRAGLTLGLLTSDCDGRFRATELLDTLRRDAPRSLRDVALSMTGRMHWQPWGEFAAAVRTGESQARKMLGLPIFDYMQKNPHVSVEFTAAMTGLTALWKSDVVDRLNTDGVTLAVDVGGASGALLRQLREANPALRGIVFDRPDVAAAIADDLEGIGDGIEVVGGDFFEALPAADLYLLKLVLHDWDDESCVKILRRCREAMAPGGRIAVIDFLIEDARNPGFAALMDLNMLAMATGKERTVEDFDALLANADLRRCGLQTTDSYAIIEAVGA</sequence>
<dbReference type="InterPro" id="IPR029063">
    <property type="entry name" value="SAM-dependent_MTases_sf"/>
</dbReference>
<dbReference type="Proteomes" id="UP000220914">
    <property type="component" value="Unassembled WGS sequence"/>
</dbReference>
<dbReference type="Pfam" id="PF08100">
    <property type="entry name" value="Dimerisation"/>
    <property type="match status" value="1"/>
</dbReference>
<keyword evidence="3" id="KW-0949">S-adenosyl-L-methionine</keyword>
<dbReference type="GO" id="GO:0046983">
    <property type="term" value="F:protein dimerization activity"/>
    <property type="evidence" value="ECO:0007669"/>
    <property type="project" value="InterPro"/>
</dbReference>
<keyword evidence="8" id="KW-1185">Reference proteome</keyword>
<dbReference type="GO" id="GO:0032259">
    <property type="term" value="P:methylation"/>
    <property type="evidence" value="ECO:0007669"/>
    <property type="project" value="UniProtKB-KW"/>
</dbReference>
<keyword evidence="2 7" id="KW-0808">Transferase</keyword>
<evidence type="ECO:0000256" key="2">
    <source>
        <dbReference type="ARBA" id="ARBA00022679"/>
    </source>
</evidence>
<evidence type="ECO:0000259" key="6">
    <source>
        <dbReference type="Pfam" id="PF08100"/>
    </source>
</evidence>
<name>A0A2A7N635_MYCAG</name>
<dbReference type="InterPro" id="IPR036390">
    <property type="entry name" value="WH_DNA-bd_sf"/>
</dbReference>
<dbReference type="PROSITE" id="PS51683">
    <property type="entry name" value="SAM_OMT_II"/>
    <property type="match status" value="1"/>
</dbReference>
<gene>
    <name evidence="7" type="ORF">CQY20_10475</name>
</gene>
<dbReference type="InterPro" id="IPR012967">
    <property type="entry name" value="COMT_dimerisation"/>
</dbReference>
<reference evidence="7 8" key="1">
    <citation type="submission" date="2017-10" db="EMBL/GenBank/DDBJ databases">
        <title>The new phylogeny of genus Mycobacterium.</title>
        <authorList>
            <person name="Tortoli E."/>
            <person name="Trovato A."/>
            <person name="Cirillo D.M."/>
        </authorList>
    </citation>
    <scope>NUCLEOTIDE SEQUENCE [LARGE SCALE GENOMIC DNA]</scope>
    <source>
        <strain evidence="7 8">CCUG37673</strain>
    </source>
</reference>
<dbReference type="Gene3D" id="1.10.10.10">
    <property type="entry name" value="Winged helix-like DNA-binding domain superfamily/Winged helix DNA-binding domain"/>
    <property type="match status" value="1"/>
</dbReference>
<dbReference type="SUPFAM" id="SSF46785">
    <property type="entry name" value="Winged helix' DNA-binding domain"/>
    <property type="match status" value="1"/>
</dbReference>
<dbReference type="InterPro" id="IPR016461">
    <property type="entry name" value="COMT-like"/>
</dbReference>
<protein>
    <submittedName>
        <fullName evidence="7">Methyltransferase</fullName>
    </submittedName>
</protein>
<evidence type="ECO:0000256" key="4">
    <source>
        <dbReference type="PIRSR" id="PIRSR005739-1"/>
    </source>
</evidence>
<proteinExistence type="predicted"/>
<dbReference type="GO" id="GO:0008171">
    <property type="term" value="F:O-methyltransferase activity"/>
    <property type="evidence" value="ECO:0007669"/>
    <property type="project" value="InterPro"/>
</dbReference>
<dbReference type="PANTHER" id="PTHR43712:SF2">
    <property type="entry name" value="O-METHYLTRANSFERASE CICE"/>
    <property type="match status" value="1"/>
</dbReference>
<dbReference type="CDD" id="cd02440">
    <property type="entry name" value="AdoMet_MTases"/>
    <property type="match status" value="1"/>
</dbReference>
<dbReference type="Pfam" id="PF00891">
    <property type="entry name" value="Methyltransf_2"/>
    <property type="match status" value="1"/>
</dbReference>
<evidence type="ECO:0000256" key="3">
    <source>
        <dbReference type="ARBA" id="ARBA00022691"/>
    </source>
</evidence>
<dbReference type="SUPFAM" id="SSF53335">
    <property type="entry name" value="S-adenosyl-L-methionine-dependent methyltransferases"/>
    <property type="match status" value="1"/>
</dbReference>
<keyword evidence="1 7" id="KW-0489">Methyltransferase</keyword>
<comment type="caution">
    <text evidence="7">The sequence shown here is derived from an EMBL/GenBank/DDBJ whole genome shotgun (WGS) entry which is preliminary data.</text>
</comment>
<organism evidence="7 8">
    <name type="scientific">Mycolicibacterium agri</name>
    <name type="common">Mycobacterium agri</name>
    <dbReference type="NCBI Taxonomy" id="36811"/>
    <lineage>
        <taxon>Bacteria</taxon>
        <taxon>Bacillati</taxon>
        <taxon>Actinomycetota</taxon>
        <taxon>Actinomycetes</taxon>
        <taxon>Mycobacteriales</taxon>
        <taxon>Mycobacteriaceae</taxon>
        <taxon>Mycolicibacterium</taxon>
    </lineage>
</organism>
<dbReference type="InterPro" id="IPR036388">
    <property type="entry name" value="WH-like_DNA-bd_sf"/>
</dbReference>